<dbReference type="RefSeq" id="WP_191123326.1">
    <property type="nucleotide sequence ID" value="NZ_JACXWY010000002.1"/>
</dbReference>
<dbReference type="AlphaFoldDB" id="A0A927E6M8"/>
<evidence type="ECO:0000256" key="3">
    <source>
        <dbReference type="SAM" id="Phobius"/>
    </source>
</evidence>
<feature type="coiled-coil region" evidence="1">
    <location>
        <begin position="25"/>
        <end position="95"/>
    </location>
</feature>
<feature type="region of interest" description="Disordered" evidence="2">
    <location>
        <begin position="1"/>
        <end position="20"/>
    </location>
</feature>
<keyword evidence="3" id="KW-0472">Membrane</keyword>
<evidence type="ECO:0000313" key="5">
    <source>
        <dbReference type="Proteomes" id="UP000619295"/>
    </source>
</evidence>
<feature type="transmembrane region" description="Helical" evidence="3">
    <location>
        <begin position="227"/>
        <end position="244"/>
    </location>
</feature>
<reference evidence="4" key="1">
    <citation type="submission" date="2020-09" db="EMBL/GenBank/DDBJ databases">
        <title>Bosea spartocytisi sp. nov. a root nodule endophyte of Spartocytisus supranubius in the high mountain ecosystem fo the Teide National Park (Canary Islands, Spain).</title>
        <authorList>
            <person name="Pulido-Suarez L."/>
            <person name="Peix A."/>
            <person name="Igual J.M."/>
            <person name="Socas-Perez N."/>
            <person name="Velazquez E."/>
            <person name="Flores-Felix J.D."/>
            <person name="Leon-Barrios M."/>
        </authorList>
    </citation>
    <scope>NUCLEOTIDE SEQUENCE</scope>
    <source>
        <strain evidence="4">SSUT16</strain>
    </source>
</reference>
<proteinExistence type="predicted"/>
<keyword evidence="1" id="KW-0175">Coiled coil</keyword>
<evidence type="ECO:0000256" key="2">
    <source>
        <dbReference type="SAM" id="MobiDB-lite"/>
    </source>
</evidence>
<feature type="compositionally biased region" description="Basic and acidic residues" evidence="2">
    <location>
        <begin position="8"/>
        <end position="20"/>
    </location>
</feature>
<comment type="caution">
    <text evidence="4">The sequence shown here is derived from an EMBL/GenBank/DDBJ whole genome shotgun (WGS) entry which is preliminary data.</text>
</comment>
<organism evidence="4 5">
    <name type="scientific">Bosea spartocytisi</name>
    <dbReference type="NCBI Taxonomy" id="2773451"/>
    <lineage>
        <taxon>Bacteria</taxon>
        <taxon>Pseudomonadati</taxon>
        <taxon>Pseudomonadota</taxon>
        <taxon>Alphaproteobacteria</taxon>
        <taxon>Hyphomicrobiales</taxon>
        <taxon>Boseaceae</taxon>
        <taxon>Bosea</taxon>
    </lineage>
</organism>
<name>A0A927E6M8_9HYPH</name>
<protein>
    <recommendedName>
        <fullName evidence="6">VanZ-like domain-containing protein</fullName>
    </recommendedName>
</protein>
<accession>A0A927E6M8</accession>
<evidence type="ECO:0000313" key="4">
    <source>
        <dbReference type="EMBL" id="MBD3844635.1"/>
    </source>
</evidence>
<feature type="transmembrane region" description="Helical" evidence="3">
    <location>
        <begin position="142"/>
        <end position="162"/>
    </location>
</feature>
<dbReference type="EMBL" id="JACXWY010000002">
    <property type="protein sequence ID" value="MBD3844635.1"/>
    <property type="molecule type" value="Genomic_DNA"/>
</dbReference>
<feature type="transmembrane region" description="Helical" evidence="3">
    <location>
        <begin position="168"/>
        <end position="190"/>
    </location>
</feature>
<keyword evidence="3" id="KW-1133">Transmembrane helix</keyword>
<feature type="transmembrane region" description="Helical" evidence="3">
    <location>
        <begin position="197"/>
        <end position="215"/>
    </location>
</feature>
<dbReference type="Proteomes" id="UP000619295">
    <property type="component" value="Unassembled WGS sequence"/>
</dbReference>
<sequence>MTLPVRFRSSDRDRDTDLDRLGPLYGQLEQALAAIERESSGLSRRLDEARTRAAALLGNEDGIYFEREPTDEARLVEAEAQMMAAFRRLEQLREQQSMIAAWRTEIDDTDLGRMLRSGPRSNRWAARLLRWVRARMAAIRRLARFSGWALMLVIVHATLSGIEQRPSVAWLMPDFERGLAFLAAAAAFAIGYPRQRLLIFAAGLAAVISLELAQNWSPTRHGTIHDVWIKAAGLGLGFALVWGVERLKPAARSW</sequence>
<evidence type="ECO:0008006" key="6">
    <source>
        <dbReference type="Google" id="ProtNLM"/>
    </source>
</evidence>
<evidence type="ECO:0000256" key="1">
    <source>
        <dbReference type="SAM" id="Coils"/>
    </source>
</evidence>
<keyword evidence="5" id="KW-1185">Reference proteome</keyword>
<keyword evidence="3" id="KW-0812">Transmembrane</keyword>
<gene>
    <name evidence="4" type="ORF">IED13_02900</name>
</gene>